<dbReference type="CDD" id="cd01086">
    <property type="entry name" value="MetAP1"/>
    <property type="match status" value="1"/>
</dbReference>
<evidence type="ECO:0000313" key="10">
    <source>
        <dbReference type="Proteomes" id="UP000321234"/>
    </source>
</evidence>
<dbReference type="AlphaFoldDB" id="A0A5C8ZKZ3"/>
<protein>
    <recommendedName>
        <fullName evidence="6 7">Methionine aminopeptidase</fullName>
        <shortName evidence="6">MAP</shortName>
        <shortName evidence="6">MetAP</shortName>
        <ecNumber evidence="6 7">3.4.11.18</ecNumber>
    </recommendedName>
    <alternativeName>
        <fullName evidence="6">Peptidase M</fullName>
    </alternativeName>
</protein>
<dbReference type="SUPFAM" id="SSF55920">
    <property type="entry name" value="Creatinase/aminopeptidase"/>
    <property type="match status" value="1"/>
</dbReference>
<feature type="binding site" evidence="6">
    <location>
        <position position="186"/>
    </location>
    <ligand>
        <name>a divalent metal cation</name>
        <dbReference type="ChEBI" id="CHEBI:60240"/>
        <label>2</label>
        <note>catalytic</note>
    </ligand>
</feature>
<feature type="binding site" evidence="6">
    <location>
        <position position="110"/>
    </location>
    <ligand>
        <name>a divalent metal cation</name>
        <dbReference type="ChEBI" id="CHEBI:60240"/>
        <label>1</label>
    </ligand>
</feature>
<dbReference type="GO" id="GO:0006508">
    <property type="term" value="P:proteolysis"/>
    <property type="evidence" value="ECO:0007669"/>
    <property type="project" value="UniProtKB-KW"/>
</dbReference>
<feature type="domain" description="Peptidase M24" evidence="8">
    <location>
        <begin position="17"/>
        <end position="255"/>
    </location>
</feature>
<dbReference type="Gene3D" id="3.90.230.10">
    <property type="entry name" value="Creatinase/methionine aminopeptidase superfamily"/>
    <property type="match status" value="1"/>
</dbReference>
<dbReference type="EMBL" id="VKAC01000001">
    <property type="protein sequence ID" value="TXR57809.1"/>
    <property type="molecule type" value="Genomic_DNA"/>
</dbReference>
<feature type="binding site" evidence="6">
    <location>
        <position position="250"/>
    </location>
    <ligand>
        <name>a divalent metal cation</name>
        <dbReference type="ChEBI" id="CHEBI:60240"/>
        <label>1</label>
    </ligand>
</feature>
<feature type="binding site" evidence="6">
    <location>
        <position position="82"/>
    </location>
    <ligand>
        <name>substrate</name>
    </ligand>
</feature>
<comment type="similarity">
    <text evidence="6">Belongs to the peptidase M24A family. Methionine aminopeptidase type 1 subfamily.</text>
</comment>
<dbReference type="InterPro" id="IPR002467">
    <property type="entry name" value="Pept_M24A_MAP1"/>
</dbReference>
<evidence type="ECO:0000313" key="9">
    <source>
        <dbReference type="EMBL" id="TXR57809.1"/>
    </source>
</evidence>
<comment type="catalytic activity">
    <reaction evidence="6 7">
        <text>Release of N-terminal amino acids, preferentially methionine, from peptides and arylamides.</text>
        <dbReference type="EC" id="3.4.11.18"/>
    </reaction>
</comment>
<dbReference type="HAMAP" id="MF_01974">
    <property type="entry name" value="MetAP_1"/>
    <property type="match status" value="1"/>
</dbReference>
<dbReference type="InterPro" id="IPR036005">
    <property type="entry name" value="Creatinase/aminopeptidase-like"/>
</dbReference>
<feature type="binding site" evidence="6">
    <location>
        <position position="193"/>
    </location>
    <ligand>
        <name>substrate</name>
    </ligand>
</feature>
<keyword evidence="4 6" id="KW-0479">Metal-binding</keyword>
<keyword evidence="10" id="KW-1185">Reference proteome</keyword>
<keyword evidence="3 6" id="KW-0645">Protease</keyword>
<evidence type="ECO:0000256" key="3">
    <source>
        <dbReference type="ARBA" id="ARBA00022670"/>
    </source>
</evidence>
<dbReference type="GO" id="GO:0005829">
    <property type="term" value="C:cytosol"/>
    <property type="evidence" value="ECO:0007669"/>
    <property type="project" value="TreeGrafter"/>
</dbReference>
<dbReference type="RefSeq" id="WP_147924424.1">
    <property type="nucleotide sequence ID" value="NZ_VKAC01000001.1"/>
</dbReference>
<dbReference type="InterPro" id="IPR000994">
    <property type="entry name" value="Pept_M24"/>
</dbReference>
<dbReference type="EC" id="3.4.11.18" evidence="6 7"/>
<reference evidence="9 10" key="1">
    <citation type="submission" date="2019-07" db="EMBL/GenBank/DDBJ databases">
        <title>Quadrisphaera sp. strain DD2A genome sequencing and assembly.</title>
        <authorList>
            <person name="Kim I."/>
        </authorList>
    </citation>
    <scope>NUCLEOTIDE SEQUENCE [LARGE SCALE GENOMIC DNA]</scope>
    <source>
        <strain evidence="9 10">DD2A</strain>
    </source>
</reference>
<name>A0A5C8ZKZ3_9ACTN</name>
<evidence type="ECO:0000256" key="4">
    <source>
        <dbReference type="ARBA" id="ARBA00022723"/>
    </source>
</evidence>
<feature type="binding site" evidence="6">
    <location>
        <position position="99"/>
    </location>
    <ligand>
        <name>a divalent metal cation</name>
        <dbReference type="ChEBI" id="CHEBI:60240"/>
        <label>1</label>
    </ligand>
</feature>
<comment type="subunit">
    <text evidence="6">Monomer.</text>
</comment>
<dbReference type="OrthoDB" id="9802055at2"/>
<keyword evidence="2 6" id="KW-0031">Aminopeptidase</keyword>
<dbReference type="NCBIfam" id="TIGR00500">
    <property type="entry name" value="met_pdase_I"/>
    <property type="match status" value="1"/>
</dbReference>
<comment type="caution">
    <text evidence="9">The sequence shown here is derived from an EMBL/GenBank/DDBJ whole genome shotgun (WGS) entry which is preliminary data.</text>
</comment>
<dbReference type="GO" id="GO:0046872">
    <property type="term" value="F:metal ion binding"/>
    <property type="evidence" value="ECO:0007669"/>
    <property type="project" value="UniProtKB-UniRule"/>
</dbReference>
<sequence length="284" mass="29143">MLGRERIEYKKPDQVLLMRRAGLVVAQALAAVRAAARPGVTTGDLDAVAAEVIRSAGATPSFLGYHGYPRTLCTSVGAEVVHGIPGDRVLVAGDVLSVDCGAVVDGWHGDAAFSVVVGDVEHHDPADVALVETTRRSMWEGIAALARGLAQGQRLGVVGDAVEGSVEDAAAGGGAPLAVVDGYVGHGIGTAMHQAPEVLNHRSRSRGPKLRPGLCVAVEPMLSRGTADTDVLDDGWTVVTSDGARAAHWEHTVALGERGAWVLTAEDGGAAELAARGVQVAPLA</sequence>
<proteinExistence type="inferred from homology"/>
<evidence type="ECO:0000256" key="2">
    <source>
        <dbReference type="ARBA" id="ARBA00022438"/>
    </source>
</evidence>
<accession>A0A5C8ZKZ3</accession>
<feature type="binding site" evidence="6">
    <location>
        <position position="219"/>
    </location>
    <ligand>
        <name>a divalent metal cation</name>
        <dbReference type="ChEBI" id="CHEBI:60240"/>
        <label>2</label>
        <note>catalytic</note>
    </ligand>
</feature>
<gene>
    <name evidence="6 9" type="primary">map</name>
    <name evidence="9" type="ORF">FMM08_00655</name>
</gene>
<evidence type="ECO:0000256" key="1">
    <source>
        <dbReference type="ARBA" id="ARBA00002521"/>
    </source>
</evidence>
<evidence type="ECO:0000256" key="7">
    <source>
        <dbReference type="RuleBase" id="RU003653"/>
    </source>
</evidence>
<comment type="cofactor">
    <cofactor evidence="6">
        <name>Co(2+)</name>
        <dbReference type="ChEBI" id="CHEBI:48828"/>
    </cofactor>
    <cofactor evidence="6">
        <name>Zn(2+)</name>
        <dbReference type="ChEBI" id="CHEBI:29105"/>
    </cofactor>
    <cofactor evidence="6">
        <name>Mn(2+)</name>
        <dbReference type="ChEBI" id="CHEBI:29035"/>
    </cofactor>
    <cofactor evidence="6">
        <name>Fe(2+)</name>
        <dbReference type="ChEBI" id="CHEBI:29033"/>
    </cofactor>
    <text evidence="6">Binds 2 divalent metal cations per subunit. Has a high-affinity and a low affinity metal-binding site. The true nature of the physiological cofactor is under debate. The enzyme is active with cobalt, zinc, manganese or divalent iron ions. Most likely, methionine aminopeptidases function as mononuclear Fe(2+)-metalloproteases under physiological conditions, and the catalytically relevant metal-binding site has been assigned to the histidine-containing high-affinity site.</text>
</comment>
<dbReference type="PANTHER" id="PTHR43330:SF27">
    <property type="entry name" value="METHIONINE AMINOPEPTIDASE"/>
    <property type="match status" value="1"/>
</dbReference>
<dbReference type="PRINTS" id="PR00599">
    <property type="entry name" value="MAPEPTIDASE"/>
</dbReference>
<dbReference type="InterPro" id="IPR001714">
    <property type="entry name" value="Pept_M24_MAP"/>
</dbReference>
<feature type="binding site" evidence="6">
    <location>
        <position position="110"/>
    </location>
    <ligand>
        <name>a divalent metal cation</name>
        <dbReference type="ChEBI" id="CHEBI:60240"/>
        <label>2</label>
        <note>catalytic</note>
    </ligand>
</feature>
<evidence type="ECO:0000256" key="5">
    <source>
        <dbReference type="ARBA" id="ARBA00022801"/>
    </source>
</evidence>
<dbReference type="GO" id="GO:0070006">
    <property type="term" value="F:metalloaminopeptidase activity"/>
    <property type="evidence" value="ECO:0007669"/>
    <property type="project" value="UniProtKB-UniRule"/>
</dbReference>
<dbReference type="PANTHER" id="PTHR43330">
    <property type="entry name" value="METHIONINE AMINOPEPTIDASE"/>
    <property type="match status" value="1"/>
</dbReference>
<comment type="function">
    <text evidence="1 6">Removes the N-terminal methionine from nascent proteins. The N-terminal methionine is often cleaved when the second residue in the primary sequence is small and uncharged (Met-Ala-, Cys, Gly, Pro, Ser, Thr, or Val). Requires deformylation of the N(alpha)-formylated initiator methionine before it can be hydrolyzed.</text>
</comment>
<keyword evidence="5 6" id="KW-0378">Hydrolase</keyword>
<feature type="binding site" evidence="6">
    <location>
        <position position="250"/>
    </location>
    <ligand>
        <name>a divalent metal cation</name>
        <dbReference type="ChEBI" id="CHEBI:60240"/>
        <label>2</label>
        <note>catalytic</note>
    </ligand>
</feature>
<evidence type="ECO:0000259" key="8">
    <source>
        <dbReference type="Pfam" id="PF00557"/>
    </source>
</evidence>
<evidence type="ECO:0000256" key="6">
    <source>
        <dbReference type="HAMAP-Rule" id="MF_01974"/>
    </source>
</evidence>
<dbReference type="PROSITE" id="PS00680">
    <property type="entry name" value="MAP_1"/>
    <property type="match status" value="1"/>
</dbReference>
<dbReference type="Pfam" id="PF00557">
    <property type="entry name" value="Peptidase_M24"/>
    <property type="match status" value="1"/>
</dbReference>
<organism evidence="9 10">
    <name type="scientific">Quadrisphaera setariae</name>
    <dbReference type="NCBI Taxonomy" id="2593304"/>
    <lineage>
        <taxon>Bacteria</taxon>
        <taxon>Bacillati</taxon>
        <taxon>Actinomycetota</taxon>
        <taxon>Actinomycetes</taxon>
        <taxon>Kineosporiales</taxon>
        <taxon>Kineosporiaceae</taxon>
        <taxon>Quadrisphaera</taxon>
    </lineage>
</organism>
<dbReference type="Proteomes" id="UP000321234">
    <property type="component" value="Unassembled WGS sequence"/>
</dbReference>
<dbReference type="GO" id="GO:0004239">
    <property type="term" value="F:initiator methionyl aminopeptidase activity"/>
    <property type="evidence" value="ECO:0007669"/>
    <property type="project" value="UniProtKB-UniRule"/>
</dbReference>